<feature type="chain" id="PRO_5023869526" description="Leucine-rich repeat-containing N-terminal plant-type domain-containing protein" evidence="2">
    <location>
        <begin position="21"/>
        <end position="308"/>
    </location>
</feature>
<dbReference type="InterPro" id="IPR032675">
    <property type="entry name" value="LRR_dom_sf"/>
</dbReference>
<dbReference type="OrthoDB" id="2015206at2759"/>
<dbReference type="PANTHER" id="PTHR48059:SF38">
    <property type="entry name" value="OS04G0534166 PROTEIN"/>
    <property type="match status" value="1"/>
</dbReference>
<evidence type="ECO:0000313" key="4">
    <source>
        <dbReference type="Proteomes" id="UP000325577"/>
    </source>
</evidence>
<keyword evidence="2" id="KW-0732">Signal</keyword>
<dbReference type="PANTHER" id="PTHR48059">
    <property type="entry name" value="POLYGALACTURONASE INHIBITOR 1"/>
    <property type="match status" value="1"/>
</dbReference>
<comment type="subcellular location">
    <subcellularLocation>
        <location evidence="1">Cell envelope</location>
    </subcellularLocation>
</comment>
<dbReference type="AlphaFoldDB" id="A0A5J5BUV6"/>
<sequence length="308" mass="33870">MGSRTLVCLLVIYIQILVIAAETYHPDFVALMSLKDVWKNTPPSWIGLDPCSDNWEGIGCSNSRVTSMEVLGMCSSFNCLWKDLSCNTGLTGSLPSSIGNLKKLSNLILVGCGFTGLIPDTIGSLQQLVFLEGFQLWLFDNNNFTGNIPFTLGLVQTLEVLGPAPSNLNNLTSVKELLLCNNKLTGPIPNLTGMNSLRYVDMSNNTFNMSNIPPWFSSFPSLTTLKMENTNLQGQIPVALFSLSELQTLILSNNRLNGTLDIGSSISNQPKLIELRRNLISEIKQSAPKNIELIFNSVIFYCFLKTCS</sequence>
<evidence type="ECO:0008006" key="5">
    <source>
        <dbReference type="Google" id="ProtNLM"/>
    </source>
</evidence>
<reference evidence="3 4" key="1">
    <citation type="submission" date="2019-09" db="EMBL/GenBank/DDBJ databases">
        <title>A chromosome-level genome assembly of the Chinese tupelo Nyssa sinensis.</title>
        <authorList>
            <person name="Yang X."/>
            <person name="Kang M."/>
            <person name="Yang Y."/>
            <person name="Xiong H."/>
            <person name="Wang M."/>
            <person name="Zhang Z."/>
            <person name="Wang Z."/>
            <person name="Wu H."/>
            <person name="Ma T."/>
            <person name="Liu J."/>
            <person name="Xi Z."/>
        </authorList>
    </citation>
    <scope>NUCLEOTIDE SEQUENCE [LARGE SCALE GENOMIC DNA]</scope>
    <source>
        <strain evidence="3">J267</strain>
        <tissue evidence="3">Leaf</tissue>
    </source>
</reference>
<dbReference type="Gene3D" id="3.80.10.10">
    <property type="entry name" value="Ribonuclease Inhibitor"/>
    <property type="match status" value="2"/>
</dbReference>
<keyword evidence="4" id="KW-1185">Reference proteome</keyword>
<evidence type="ECO:0000256" key="1">
    <source>
        <dbReference type="ARBA" id="ARBA00004196"/>
    </source>
</evidence>
<protein>
    <recommendedName>
        <fullName evidence="5">Leucine-rich repeat-containing N-terminal plant-type domain-containing protein</fullName>
    </recommendedName>
</protein>
<dbReference type="Proteomes" id="UP000325577">
    <property type="component" value="Linkage Group LG10"/>
</dbReference>
<organism evidence="3 4">
    <name type="scientific">Nyssa sinensis</name>
    <dbReference type="NCBI Taxonomy" id="561372"/>
    <lineage>
        <taxon>Eukaryota</taxon>
        <taxon>Viridiplantae</taxon>
        <taxon>Streptophyta</taxon>
        <taxon>Embryophyta</taxon>
        <taxon>Tracheophyta</taxon>
        <taxon>Spermatophyta</taxon>
        <taxon>Magnoliopsida</taxon>
        <taxon>eudicotyledons</taxon>
        <taxon>Gunneridae</taxon>
        <taxon>Pentapetalae</taxon>
        <taxon>asterids</taxon>
        <taxon>Cornales</taxon>
        <taxon>Nyssaceae</taxon>
        <taxon>Nyssa</taxon>
    </lineage>
</organism>
<dbReference type="EMBL" id="CM018033">
    <property type="protein sequence ID" value="KAA8545362.1"/>
    <property type="molecule type" value="Genomic_DNA"/>
</dbReference>
<dbReference type="SUPFAM" id="SSF52058">
    <property type="entry name" value="L domain-like"/>
    <property type="match status" value="1"/>
</dbReference>
<evidence type="ECO:0000313" key="3">
    <source>
        <dbReference type="EMBL" id="KAA8545362.1"/>
    </source>
</evidence>
<gene>
    <name evidence="3" type="ORF">F0562_020146</name>
</gene>
<dbReference type="InterPro" id="IPR001611">
    <property type="entry name" value="Leu-rich_rpt"/>
</dbReference>
<evidence type="ECO:0000256" key="2">
    <source>
        <dbReference type="SAM" id="SignalP"/>
    </source>
</evidence>
<name>A0A5J5BUV6_9ASTE</name>
<dbReference type="InterPro" id="IPR051848">
    <property type="entry name" value="PGIP"/>
</dbReference>
<proteinExistence type="predicted"/>
<dbReference type="Pfam" id="PF00560">
    <property type="entry name" value="LRR_1"/>
    <property type="match status" value="2"/>
</dbReference>
<feature type="signal peptide" evidence="2">
    <location>
        <begin position="1"/>
        <end position="20"/>
    </location>
</feature>
<accession>A0A5J5BUV6</accession>